<gene>
    <name evidence="6" type="primary">DdpA</name>
    <name evidence="6" type="ordered locus">PTH_0941</name>
</gene>
<keyword evidence="4" id="KW-0732">Signal</keyword>
<dbReference type="PANTHER" id="PTHR30290:SF9">
    <property type="entry name" value="OLIGOPEPTIDE-BINDING PROTEIN APPA"/>
    <property type="match status" value="1"/>
</dbReference>
<accession>A5D3R8</accession>
<dbReference type="GO" id="GO:0043190">
    <property type="term" value="C:ATP-binding cassette (ABC) transporter complex"/>
    <property type="evidence" value="ECO:0007669"/>
    <property type="project" value="InterPro"/>
</dbReference>
<dbReference type="CDD" id="cd08493">
    <property type="entry name" value="PBP2_DppA_like"/>
    <property type="match status" value="1"/>
</dbReference>
<evidence type="ECO:0000256" key="3">
    <source>
        <dbReference type="ARBA" id="ARBA00022448"/>
    </source>
</evidence>
<evidence type="ECO:0000256" key="4">
    <source>
        <dbReference type="ARBA" id="ARBA00022729"/>
    </source>
</evidence>
<dbReference type="GO" id="GO:0042597">
    <property type="term" value="C:periplasmic space"/>
    <property type="evidence" value="ECO:0007669"/>
    <property type="project" value="UniProtKB-ARBA"/>
</dbReference>
<reference evidence="7" key="1">
    <citation type="journal article" date="2008" name="Genome Res.">
        <title>The genome of Pelotomaculum thermopropionicum reveals niche-associated evolution in anaerobic microbiota.</title>
        <authorList>
            <person name="Kosaka T."/>
            <person name="Kato S."/>
            <person name="Shimoyama T."/>
            <person name="Ishii S."/>
            <person name="Abe T."/>
            <person name="Watanabe K."/>
        </authorList>
    </citation>
    <scope>NUCLEOTIDE SEQUENCE [LARGE SCALE GENOMIC DNA]</scope>
    <source>
        <strain evidence="7">DSM 13744 / JCM 10971 / SI</strain>
    </source>
</reference>
<sequence>MGRDGDILIYARGQDSITLDPALAQDEESNKVISNVFEGLVRFKPGTTEIEPCLAEAWRASPDGREWTFYLRKNVKFHDGTPFNSGAVRFSIERQMSPPFTGKTTYASFAFGMVDKIITPDPYTVKFVLKYPYAPFLHNLAMPAAAPVVSPAAATALGEEFGQKPVGTGPFCFSEWKKGKIITLKANRDYWGGRPEQEKLVFTVIKNGRLRALALKLGLADIVDGITPPDARYLEHKGFKVLKKPGLDIHYLGFFTDKEPFNNPEIRKAVSMAIDREQIVSGVLHGFAFPANGPLPPGVLGYDPEARPLPYDPEGAKEILARNGYADGLKITIITYTNPRPYNPPGGEKVAAALKEDLARVGIEAEIKAYPWNQYKEALLREEGNSFLYGWINDNGDPDNFLYTLLSSSQIDNGLNTARYKNREVDFLLVSAQQETEPVLREQMYRRAVKAIMQDTPWVFLNHSLRIAAASPEIEGFEPHANGSVLLNFARKNKK</sequence>
<keyword evidence="7" id="KW-1185">Reference proteome</keyword>
<evidence type="ECO:0000313" key="6">
    <source>
        <dbReference type="EMBL" id="BAF59122.1"/>
    </source>
</evidence>
<comment type="subcellular location">
    <subcellularLocation>
        <location evidence="1">Cell membrane</location>
        <topology evidence="1">Lipid-anchor</topology>
    </subcellularLocation>
</comment>
<dbReference type="Gene3D" id="3.90.76.10">
    <property type="entry name" value="Dipeptide-binding Protein, Domain 1"/>
    <property type="match status" value="1"/>
</dbReference>
<dbReference type="Pfam" id="PF00496">
    <property type="entry name" value="SBP_bac_5"/>
    <property type="match status" value="1"/>
</dbReference>
<dbReference type="AlphaFoldDB" id="A5D3R8"/>
<dbReference type="STRING" id="370438.PTH_0941"/>
<keyword evidence="3" id="KW-0813">Transport</keyword>
<evidence type="ECO:0000259" key="5">
    <source>
        <dbReference type="Pfam" id="PF00496"/>
    </source>
</evidence>
<dbReference type="InterPro" id="IPR000914">
    <property type="entry name" value="SBP_5_dom"/>
</dbReference>
<name>A5D3R8_PELTS</name>
<dbReference type="Proteomes" id="UP000006556">
    <property type="component" value="Chromosome"/>
</dbReference>
<dbReference type="PROSITE" id="PS01040">
    <property type="entry name" value="SBP_BACTERIAL_5"/>
    <property type="match status" value="1"/>
</dbReference>
<comment type="similarity">
    <text evidence="2">Belongs to the bacterial solute-binding protein 5 family.</text>
</comment>
<dbReference type="InterPro" id="IPR030678">
    <property type="entry name" value="Peptide/Ni-bd"/>
</dbReference>
<proteinExistence type="inferred from homology"/>
<dbReference type="SUPFAM" id="SSF53850">
    <property type="entry name" value="Periplasmic binding protein-like II"/>
    <property type="match status" value="1"/>
</dbReference>
<organism evidence="6 7">
    <name type="scientific">Pelotomaculum thermopropionicum (strain DSM 13744 / JCM 10971 / SI)</name>
    <dbReference type="NCBI Taxonomy" id="370438"/>
    <lineage>
        <taxon>Bacteria</taxon>
        <taxon>Bacillati</taxon>
        <taxon>Bacillota</taxon>
        <taxon>Clostridia</taxon>
        <taxon>Eubacteriales</taxon>
        <taxon>Desulfotomaculaceae</taxon>
        <taxon>Pelotomaculum</taxon>
    </lineage>
</organism>
<dbReference type="EMBL" id="AP009389">
    <property type="protein sequence ID" value="BAF59122.1"/>
    <property type="molecule type" value="Genomic_DNA"/>
</dbReference>
<dbReference type="GO" id="GO:1904680">
    <property type="term" value="F:peptide transmembrane transporter activity"/>
    <property type="evidence" value="ECO:0007669"/>
    <property type="project" value="TreeGrafter"/>
</dbReference>
<dbReference type="InterPro" id="IPR023765">
    <property type="entry name" value="SBP_5_CS"/>
</dbReference>
<dbReference type="KEGG" id="pth:PTH_0941"/>
<dbReference type="GO" id="GO:0015833">
    <property type="term" value="P:peptide transport"/>
    <property type="evidence" value="ECO:0007669"/>
    <property type="project" value="TreeGrafter"/>
</dbReference>
<evidence type="ECO:0000313" key="7">
    <source>
        <dbReference type="Proteomes" id="UP000006556"/>
    </source>
</evidence>
<feature type="domain" description="Solute-binding protein family 5" evidence="5">
    <location>
        <begin position="49"/>
        <end position="411"/>
    </location>
</feature>
<dbReference type="InterPro" id="IPR039424">
    <property type="entry name" value="SBP_5"/>
</dbReference>
<dbReference type="Gene3D" id="3.40.190.10">
    <property type="entry name" value="Periplasmic binding protein-like II"/>
    <property type="match status" value="1"/>
</dbReference>
<protein>
    <submittedName>
        <fullName evidence="6">ABC-type dipeptide transport system, periplasmic component</fullName>
    </submittedName>
</protein>
<dbReference type="PIRSF" id="PIRSF002741">
    <property type="entry name" value="MppA"/>
    <property type="match status" value="1"/>
</dbReference>
<dbReference type="PANTHER" id="PTHR30290">
    <property type="entry name" value="PERIPLASMIC BINDING COMPONENT OF ABC TRANSPORTER"/>
    <property type="match status" value="1"/>
</dbReference>
<evidence type="ECO:0000256" key="1">
    <source>
        <dbReference type="ARBA" id="ARBA00004193"/>
    </source>
</evidence>
<dbReference type="eggNOG" id="COG0747">
    <property type="taxonomic scope" value="Bacteria"/>
</dbReference>
<evidence type="ECO:0000256" key="2">
    <source>
        <dbReference type="ARBA" id="ARBA00005695"/>
    </source>
</evidence>
<dbReference type="HOGENOM" id="CLU_017028_7_0_9"/>
<dbReference type="Gene3D" id="3.10.105.10">
    <property type="entry name" value="Dipeptide-binding Protein, Domain 3"/>
    <property type="match status" value="1"/>
</dbReference>